<keyword evidence="1" id="KW-0472">Membrane</keyword>
<dbReference type="RefSeq" id="WP_110941540.1">
    <property type="nucleotide sequence ID" value="NZ_FQZV01000031.1"/>
</dbReference>
<accession>A0A1M6KKJ2</accession>
<dbReference type="Pfam" id="PF02518">
    <property type="entry name" value="HATPase_c"/>
    <property type="match status" value="1"/>
</dbReference>
<proteinExistence type="predicted"/>
<keyword evidence="1" id="KW-1133">Transmembrane helix</keyword>
<evidence type="ECO:0000313" key="3">
    <source>
        <dbReference type="EMBL" id="SHJ59456.1"/>
    </source>
</evidence>
<dbReference type="GO" id="GO:0016301">
    <property type="term" value="F:kinase activity"/>
    <property type="evidence" value="ECO:0007669"/>
    <property type="project" value="UniProtKB-KW"/>
</dbReference>
<dbReference type="SMART" id="SM00387">
    <property type="entry name" value="HATPase_c"/>
    <property type="match status" value="1"/>
</dbReference>
<reference evidence="4" key="1">
    <citation type="submission" date="2016-11" db="EMBL/GenBank/DDBJ databases">
        <authorList>
            <person name="Varghese N."/>
            <person name="Submissions S."/>
        </authorList>
    </citation>
    <scope>NUCLEOTIDE SEQUENCE [LARGE SCALE GENOMIC DNA]</scope>
    <source>
        <strain evidence="4">DSM 17957</strain>
    </source>
</reference>
<keyword evidence="3" id="KW-0418">Kinase</keyword>
<feature type="transmembrane region" description="Helical" evidence="1">
    <location>
        <begin position="161"/>
        <end position="180"/>
    </location>
</feature>
<dbReference type="Gene3D" id="3.30.565.10">
    <property type="entry name" value="Histidine kinase-like ATPase, C-terminal domain"/>
    <property type="match status" value="1"/>
</dbReference>
<feature type="transmembrane region" description="Helical" evidence="1">
    <location>
        <begin position="82"/>
        <end position="102"/>
    </location>
</feature>
<feature type="transmembrane region" description="Helical" evidence="1">
    <location>
        <begin position="186"/>
        <end position="205"/>
    </location>
</feature>
<gene>
    <name evidence="3" type="ORF">SAMN02745975_02428</name>
</gene>
<name>A0A1M6KKJ2_9FIRM</name>
<keyword evidence="1" id="KW-0812">Transmembrane</keyword>
<sequence>MSTTVLFSSLIQMILIMRIWVLIGLEIEKRYLRCGLFIVLSSITIWLLIPGLSVTGYMVRYIVYGVILFLGKLIFEKPWKEILYDFFTIIIIIFCLQSFQLIFHKLMFQDYVDYQRNINHKALVVIVNITFLLLIFFSSYSKKMKTFLSEFRDSLRESPMIIISFVIVIVLVGLILDLYKEQVWDHIYPFFAVTWLLYLYNFAGVKRAIALNEQKKSIAIYKQYYPIFSNIITDIRKKQHEFNNHLNTIYGLLHLGGMDWEREIRQYIQSIKHSTVSTSQLVLLENRVLAAVIYSKLLEAAPKDITFEYDLKDFNDYPVEDYELVEILCNLLNNAFEAAEQSGSKEKHVILEMGSEENVRYLEVRNNSIEFDLEDLENICKAGYTTKGNGRGYGLCNVMNIVKRNSGRLEIFFEAGYTVFRISFIDLKQEMMG</sequence>
<feature type="transmembrane region" description="Helical" evidence="1">
    <location>
        <begin position="32"/>
        <end position="52"/>
    </location>
</feature>
<dbReference type="InterPro" id="IPR003594">
    <property type="entry name" value="HATPase_dom"/>
</dbReference>
<keyword evidence="3" id="KW-0808">Transferase</keyword>
<evidence type="ECO:0000313" key="4">
    <source>
        <dbReference type="Proteomes" id="UP000184536"/>
    </source>
</evidence>
<dbReference type="PANTHER" id="PTHR40448">
    <property type="entry name" value="TWO-COMPONENT SENSOR HISTIDINE KINASE"/>
    <property type="match status" value="1"/>
</dbReference>
<feature type="transmembrane region" description="Helical" evidence="1">
    <location>
        <begin position="122"/>
        <end position="140"/>
    </location>
</feature>
<evidence type="ECO:0000256" key="1">
    <source>
        <dbReference type="SAM" id="Phobius"/>
    </source>
</evidence>
<dbReference type="STRING" id="1121919.SAMN02745975_02428"/>
<dbReference type="EMBL" id="FQZV01000031">
    <property type="protein sequence ID" value="SHJ59456.1"/>
    <property type="molecule type" value="Genomic_DNA"/>
</dbReference>
<protein>
    <submittedName>
        <fullName evidence="3">Two-component system, AgrA family, sensor histidine kinase AgrC</fullName>
    </submittedName>
</protein>
<dbReference type="InterPro" id="IPR036890">
    <property type="entry name" value="HATPase_C_sf"/>
</dbReference>
<feature type="transmembrane region" description="Helical" evidence="1">
    <location>
        <begin position="58"/>
        <end position="75"/>
    </location>
</feature>
<dbReference type="PANTHER" id="PTHR40448:SF1">
    <property type="entry name" value="TWO-COMPONENT SENSOR HISTIDINE KINASE"/>
    <property type="match status" value="1"/>
</dbReference>
<dbReference type="Gene3D" id="1.10.287.130">
    <property type="match status" value="1"/>
</dbReference>
<feature type="domain" description="Histidine kinase/HSP90-like ATPase" evidence="2">
    <location>
        <begin position="319"/>
        <end position="428"/>
    </location>
</feature>
<dbReference type="GO" id="GO:0042802">
    <property type="term" value="F:identical protein binding"/>
    <property type="evidence" value="ECO:0007669"/>
    <property type="project" value="TreeGrafter"/>
</dbReference>
<organism evidence="3 4">
    <name type="scientific">Geosporobacter subterraneus DSM 17957</name>
    <dbReference type="NCBI Taxonomy" id="1121919"/>
    <lineage>
        <taxon>Bacteria</taxon>
        <taxon>Bacillati</taxon>
        <taxon>Bacillota</taxon>
        <taxon>Clostridia</taxon>
        <taxon>Peptostreptococcales</taxon>
        <taxon>Thermotaleaceae</taxon>
        <taxon>Geosporobacter</taxon>
    </lineage>
</organism>
<keyword evidence="4" id="KW-1185">Reference proteome</keyword>
<feature type="transmembrane region" description="Helical" evidence="1">
    <location>
        <begin position="6"/>
        <end position="25"/>
    </location>
</feature>
<dbReference type="AlphaFoldDB" id="A0A1M6KKJ2"/>
<dbReference type="OrthoDB" id="9792686at2"/>
<dbReference type="SUPFAM" id="SSF55874">
    <property type="entry name" value="ATPase domain of HSP90 chaperone/DNA topoisomerase II/histidine kinase"/>
    <property type="match status" value="1"/>
</dbReference>
<dbReference type="Proteomes" id="UP000184536">
    <property type="component" value="Unassembled WGS sequence"/>
</dbReference>
<evidence type="ECO:0000259" key="2">
    <source>
        <dbReference type="SMART" id="SM00387"/>
    </source>
</evidence>